<protein>
    <recommendedName>
        <fullName evidence="5">GST N-terminal domain-containing protein</fullName>
    </recommendedName>
</protein>
<evidence type="ECO:0000313" key="4">
    <source>
        <dbReference type="Proteomes" id="UP001274830"/>
    </source>
</evidence>
<evidence type="ECO:0000259" key="1">
    <source>
        <dbReference type="Pfam" id="PF13409"/>
    </source>
</evidence>
<evidence type="ECO:0000259" key="2">
    <source>
        <dbReference type="Pfam" id="PF22041"/>
    </source>
</evidence>
<reference evidence="3" key="1">
    <citation type="submission" date="2023-07" db="EMBL/GenBank/DDBJ databases">
        <title>Black Yeasts Isolated from many extreme environments.</title>
        <authorList>
            <person name="Coleine C."/>
            <person name="Stajich J.E."/>
            <person name="Selbmann L."/>
        </authorList>
    </citation>
    <scope>NUCLEOTIDE SEQUENCE</scope>
    <source>
        <strain evidence="3">CCFEE 5485</strain>
    </source>
</reference>
<comment type="caution">
    <text evidence="3">The sequence shown here is derived from an EMBL/GenBank/DDBJ whole genome shotgun (WGS) entry which is preliminary data.</text>
</comment>
<organism evidence="3 4">
    <name type="scientific">Recurvomyces mirabilis</name>
    <dbReference type="NCBI Taxonomy" id="574656"/>
    <lineage>
        <taxon>Eukaryota</taxon>
        <taxon>Fungi</taxon>
        <taxon>Dikarya</taxon>
        <taxon>Ascomycota</taxon>
        <taxon>Pezizomycotina</taxon>
        <taxon>Dothideomycetes</taxon>
        <taxon>Dothideomycetidae</taxon>
        <taxon>Mycosphaerellales</taxon>
        <taxon>Teratosphaeriaceae</taxon>
        <taxon>Recurvomyces</taxon>
    </lineage>
</organism>
<dbReference type="InterPro" id="IPR004045">
    <property type="entry name" value="Glutathione_S-Trfase_N"/>
</dbReference>
<dbReference type="Proteomes" id="UP001274830">
    <property type="component" value="Unassembled WGS sequence"/>
</dbReference>
<proteinExistence type="predicted"/>
<dbReference type="Gene3D" id="1.20.1050.10">
    <property type="match status" value="1"/>
</dbReference>
<dbReference type="Pfam" id="PF13409">
    <property type="entry name" value="GST_N_2"/>
    <property type="match status" value="1"/>
</dbReference>
<dbReference type="EMBL" id="JAUTXT010000003">
    <property type="protein sequence ID" value="KAK3678884.1"/>
    <property type="molecule type" value="Genomic_DNA"/>
</dbReference>
<feature type="domain" description="Glutathione S-transferase UstS-like C-terminal" evidence="2">
    <location>
        <begin position="117"/>
        <end position="240"/>
    </location>
</feature>
<dbReference type="InterPro" id="IPR036282">
    <property type="entry name" value="Glutathione-S-Trfase_C_sf"/>
</dbReference>
<dbReference type="AlphaFoldDB" id="A0AAE1C5I5"/>
<dbReference type="Gene3D" id="3.40.30.10">
    <property type="entry name" value="Glutaredoxin"/>
    <property type="match status" value="1"/>
</dbReference>
<gene>
    <name evidence="3" type="ORF">LTR78_001337</name>
</gene>
<sequence length="246" mass="27991">MANEIVLYDLPSRPPSHAWSLNPWKARLALNYKGLPYRTEWVEYPDLKPKFTSLGIPPNDKTINPQATFSSPAVKLPDDTYVMDSHKIAQALEELQPEPSLHFENGYTDRVQSTVLEINKALAPIALPRIPENLLNEPSAAYFRETRAKRFGMTLEELAKSDKAGETAWKNAAPGIEQLRAILRENPDGPYVMGKIVSFADFIIAGFFRFGEILDRDGDIFGRSMKIDENFGKHYEACKKWLERDY</sequence>
<dbReference type="SUPFAM" id="SSF52833">
    <property type="entry name" value="Thioredoxin-like"/>
    <property type="match status" value="1"/>
</dbReference>
<keyword evidence="4" id="KW-1185">Reference proteome</keyword>
<dbReference type="Pfam" id="PF22041">
    <property type="entry name" value="GST_C_7"/>
    <property type="match status" value="1"/>
</dbReference>
<dbReference type="SUPFAM" id="SSF47616">
    <property type="entry name" value="GST C-terminal domain-like"/>
    <property type="match status" value="1"/>
</dbReference>
<evidence type="ECO:0000313" key="3">
    <source>
        <dbReference type="EMBL" id="KAK3678884.1"/>
    </source>
</evidence>
<evidence type="ECO:0008006" key="5">
    <source>
        <dbReference type="Google" id="ProtNLM"/>
    </source>
</evidence>
<accession>A0AAE1C5I5</accession>
<name>A0AAE1C5I5_9PEZI</name>
<dbReference type="InterPro" id="IPR054416">
    <property type="entry name" value="GST_UstS-like_C"/>
</dbReference>
<dbReference type="InterPro" id="IPR036249">
    <property type="entry name" value="Thioredoxin-like_sf"/>
</dbReference>
<feature type="domain" description="GST N-terminal" evidence="1">
    <location>
        <begin position="19"/>
        <end position="95"/>
    </location>
</feature>